<dbReference type="Pfam" id="PF13590">
    <property type="entry name" value="DUF4136"/>
    <property type="match status" value="1"/>
</dbReference>
<dbReference type="RefSeq" id="WP_185977758.1">
    <property type="nucleotide sequence ID" value="NZ_JACBGI020000005.1"/>
</dbReference>
<protein>
    <submittedName>
        <fullName evidence="2">DUF4136 domain-containing protein</fullName>
    </submittedName>
</protein>
<dbReference type="InterPro" id="IPR025411">
    <property type="entry name" value="DUF4136"/>
</dbReference>
<dbReference type="EMBL" id="JACBGI020000005">
    <property type="protein sequence ID" value="MBF6057615.1"/>
    <property type="molecule type" value="Genomic_DNA"/>
</dbReference>
<name>A0ABS0BUU9_9GAMM</name>
<evidence type="ECO:0000313" key="3">
    <source>
        <dbReference type="Proteomes" id="UP001193680"/>
    </source>
</evidence>
<accession>A0ABS0BUU9</accession>
<reference evidence="2 3" key="1">
    <citation type="submission" date="2020-06" db="EMBL/GenBank/DDBJ databases">
        <authorList>
            <person name="Scott K."/>
        </authorList>
    </citation>
    <scope>NUCLEOTIDE SEQUENCE [LARGE SCALE GENOMIC DNA]</scope>
    <source>
        <strain evidence="2 3">HH1</strain>
    </source>
</reference>
<dbReference type="Proteomes" id="UP001193680">
    <property type="component" value="Unassembled WGS sequence"/>
</dbReference>
<organism evidence="2 3">
    <name type="scientific">Thiomicrorhabdus heinhorstiae</name>
    <dbReference type="NCBI Taxonomy" id="2748010"/>
    <lineage>
        <taxon>Bacteria</taxon>
        <taxon>Pseudomonadati</taxon>
        <taxon>Pseudomonadota</taxon>
        <taxon>Gammaproteobacteria</taxon>
        <taxon>Thiotrichales</taxon>
        <taxon>Piscirickettsiaceae</taxon>
        <taxon>Thiomicrorhabdus</taxon>
    </lineage>
</organism>
<keyword evidence="3" id="KW-1185">Reference proteome</keyword>
<proteinExistence type="predicted"/>
<feature type="domain" description="DUF4136" evidence="1">
    <location>
        <begin position="29"/>
        <end position="189"/>
    </location>
</feature>
<evidence type="ECO:0000259" key="1">
    <source>
        <dbReference type="Pfam" id="PF13590"/>
    </source>
</evidence>
<comment type="caution">
    <text evidence="2">The sequence shown here is derived from an EMBL/GenBank/DDBJ whole genome shotgun (WGS) entry which is preliminary data.</text>
</comment>
<sequence length="190" mass="21635">MTLSLFSIRTRLLLSLMFFSLLGGCSLPVQKDYDPQASFSNIKTLEWLPEERQVTPKAAEYARQQPLLAKRLQLAIANNLNAKGLLLTTTKPDAYITYHIGTYKRLRPDPVSVSYGFGGFWRHGGIFFETAPDYIEETEGSITVDILNAQGDLIWRSSLEVLLRQQETPQETERWIQSLVDRLLADFPPK</sequence>
<evidence type="ECO:0000313" key="2">
    <source>
        <dbReference type="EMBL" id="MBF6057615.1"/>
    </source>
</evidence>
<reference evidence="2 3" key="2">
    <citation type="submission" date="2020-11" db="EMBL/GenBank/DDBJ databases">
        <title>Sulfur oxidizing isolate from Hospital Hole Sinkhole.</title>
        <authorList>
            <person name="Scott K.M."/>
        </authorList>
    </citation>
    <scope>NUCLEOTIDE SEQUENCE [LARGE SCALE GENOMIC DNA]</scope>
    <source>
        <strain evidence="2 3">HH1</strain>
    </source>
</reference>
<gene>
    <name evidence="2" type="ORF">H8792_004605</name>
</gene>
<dbReference type="Gene3D" id="3.30.160.670">
    <property type="match status" value="1"/>
</dbReference>